<dbReference type="Pfam" id="PF02706">
    <property type="entry name" value="Wzz"/>
    <property type="match status" value="1"/>
</dbReference>
<dbReference type="Proteomes" id="UP000050827">
    <property type="component" value="Unassembled WGS sequence"/>
</dbReference>
<keyword evidence="9" id="KW-0547">Nucleotide-binding</keyword>
<evidence type="ECO:0000256" key="7">
    <source>
        <dbReference type="ARBA" id="ARBA00022679"/>
    </source>
</evidence>
<evidence type="ECO:0000256" key="16">
    <source>
        <dbReference type="SAM" id="Phobius"/>
    </source>
</evidence>
<keyword evidence="8 16" id="KW-0812">Transmembrane</keyword>
<evidence type="ECO:0000256" key="8">
    <source>
        <dbReference type="ARBA" id="ARBA00022692"/>
    </source>
</evidence>
<evidence type="ECO:0000259" key="18">
    <source>
        <dbReference type="Pfam" id="PF13614"/>
    </source>
</evidence>
<keyword evidence="10 20" id="KW-0418">Kinase</keyword>
<feature type="transmembrane region" description="Helical" evidence="16">
    <location>
        <begin position="26"/>
        <end position="44"/>
    </location>
</feature>
<evidence type="ECO:0000256" key="5">
    <source>
        <dbReference type="ARBA" id="ARBA00022475"/>
    </source>
</evidence>
<name>A0A0Q0XDU6_9FLAO</name>
<dbReference type="SUPFAM" id="SSF52540">
    <property type="entry name" value="P-loop containing nucleoside triphosphate hydrolases"/>
    <property type="match status" value="1"/>
</dbReference>
<organism evidence="20 21">
    <name type="scientific">Flagellimonas eckloniae</name>
    <dbReference type="NCBI Taxonomy" id="346185"/>
    <lineage>
        <taxon>Bacteria</taxon>
        <taxon>Pseudomonadati</taxon>
        <taxon>Bacteroidota</taxon>
        <taxon>Flavobacteriia</taxon>
        <taxon>Flavobacteriales</taxon>
        <taxon>Flavobacteriaceae</taxon>
        <taxon>Flagellimonas</taxon>
    </lineage>
</organism>
<dbReference type="EMBL" id="LCTZ01000002">
    <property type="protein sequence ID" value="KQC29327.1"/>
    <property type="molecule type" value="Genomic_DNA"/>
</dbReference>
<feature type="domain" description="Tyrosine-protein kinase G-rich" evidence="19">
    <location>
        <begin position="439"/>
        <end position="511"/>
    </location>
</feature>
<proteinExistence type="inferred from homology"/>
<evidence type="ECO:0000256" key="12">
    <source>
        <dbReference type="ARBA" id="ARBA00022989"/>
    </source>
</evidence>
<feature type="domain" description="Polysaccharide chain length determinant N-terminal" evidence="17">
    <location>
        <begin position="14"/>
        <end position="105"/>
    </location>
</feature>
<evidence type="ECO:0000256" key="13">
    <source>
        <dbReference type="ARBA" id="ARBA00023136"/>
    </source>
</evidence>
<comment type="subcellular location">
    <subcellularLocation>
        <location evidence="1">Cell inner membrane</location>
        <topology evidence="1">Multi-pass membrane protein</topology>
    </subcellularLocation>
</comment>
<evidence type="ECO:0000256" key="15">
    <source>
        <dbReference type="ARBA" id="ARBA00051245"/>
    </source>
</evidence>
<dbReference type="InterPro" id="IPR025669">
    <property type="entry name" value="AAA_dom"/>
</dbReference>
<dbReference type="Pfam" id="PF13614">
    <property type="entry name" value="AAA_31"/>
    <property type="match status" value="1"/>
</dbReference>
<dbReference type="GO" id="GO:0005886">
    <property type="term" value="C:plasma membrane"/>
    <property type="evidence" value="ECO:0007669"/>
    <property type="project" value="UniProtKB-SubCell"/>
</dbReference>
<dbReference type="InterPro" id="IPR003856">
    <property type="entry name" value="LPS_length_determ_N"/>
</dbReference>
<comment type="caution">
    <text evidence="20">The sequence shown here is derived from an EMBL/GenBank/DDBJ whole genome shotgun (WGS) entry which is preliminary data.</text>
</comment>
<dbReference type="InterPro" id="IPR050445">
    <property type="entry name" value="Bact_polysacc_biosynth/exp"/>
</dbReference>
<evidence type="ECO:0000256" key="11">
    <source>
        <dbReference type="ARBA" id="ARBA00022840"/>
    </source>
</evidence>
<dbReference type="InterPro" id="IPR005702">
    <property type="entry name" value="Wzc-like_C"/>
</dbReference>
<keyword evidence="7" id="KW-0808">Transferase</keyword>
<evidence type="ECO:0000259" key="19">
    <source>
        <dbReference type="Pfam" id="PF13807"/>
    </source>
</evidence>
<dbReference type="OrthoDB" id="9794577at2"/>
<comment type="similarity">
    <text evidence="2">Belongs to the CpsD/CapB family.</text>
</comment>
<protein>
    <recommendedName>
        <fullName evidence="4">non-specific protein-tyrosine kinase</fullName>
        <ecNumber evidence="4">2.7.10.2</ecNumber>
    </recommendedName>
</protein>
<gene>
    <name evidence="20" type="ORF">AAY42_04975</name>
</gene>
<evidence type="ECO:0000313" key="21">
    <source>
        <dbReference type="Proteomes" id="UP000050827"/>
    </source>
</evidence>
<keyword evidence="11" id="KW-0067">ATP-binding</keyword>
<dbReference type="PANTHER" id="PTHR32309:SF13">
    <property type="entry name" value="FERRIC ENTEROBACTIN TRANSPORT PROTEIN FEPE"/>
    <property type="match status" value="1"/>
</dbReference>
<evidence type="ECO:0000259" key="17">
    <source>
        <dbReference type="Pfam" id="PF02706"/>
    </source>
</evidence>
<dbReference type="CDD" id="cd05387">
    <property type="entry name" value="BY-kinase"/>
    <property type="match status" value="1"/>
</dbReference>
<sequence>MDFREHEPQLESKDLKQFISTYTKHWKYFILSGIFCLVGAYLFIRYATPEYKAQGSIQIIDEKGSSTGLDLFKELDLLSSGKNNVEDEIQIIKSRSSLIEVVKELGLNVTILEMGNIKNSELYSNPPINLNFISEDSITDKSKQDFTVKISGDTTFEFSVEEGAPSKAYAFGNNFDTPMGSIVITPNTSNYRKYLGKNLKIQIRPISDVARQYQNKIKISLTEDFSNILNISLQDKNKAKAKDIINQLVKVYNENAIQDKKTIADRTSNFINERIAEISGSLSSVDQSAEDFKSNKGLTDITSESNINLNIGATNQQELANVETQYNIASSMKDLVDSQNGFEVLPTNIGLSDQTIASTTQKYNQLVLERDRLLKSSNDKNPVIINLNQELASLKNTMQSSLNSTVNNLGLRVNSLSEQQSIIRSKIYSAPKNERALRDITRQQQTTESLYLYLLQKREEAQIAVASASPKSKTIDDAYIPDSEPASPRKKVIYLASLVLAFLIPFSVIYANEMLDSKVHNMYEVDILAKDFPVLGELPALTKNEEKIISKDDRSVLSEALRILRTNLDFLIKTNKTESNKNNIVFVTSSVPGEGKTFLSSNLSMILASTGKKVILIGADIRNPKLHSFFSDLDHDNMRNERPNKDLGLTEYLFNDELRFKDVLHSMKVYDNEIDVVYSGMVPPNPSELLMNSRMKPFLDEASDKYDYVIVDTAPLMVVSDTLLIADNADHLVYVTRAGITEKKAIEYPIKLSKEGKVRGLCFVVNDVKSADLGYAGKYGYGYGTSQKKWWKF</sequence>
<comment type="similarity">
    <text evidence="3">Belongs to the etk/wzc family.</text>
</comment>
<evidence type="ECO:0000256" key="3">
    <source>
        <dbReference type="ARBA" id="ARBA00008883"/>
    </source>
</evidence>
<dbReference type="Pfam" id="PF13807">
    <property type="entry name" value="GNVR"/>
    <property type="match status" value="1"/>
</dbReference>
<evidence type="ECO:0000256" key="2">
    <source>
        <dbReference type="ARBA" id="ARBA00007316"/>
    </source>
</evidence>
<evidence type="ECO:0000256" key="14">
    <source>
        <dbReference type="ARBA" id="ARBA00023137"/>
    </source>
</evidence>
<dbReference type="AlphaFoldDB" id="A0A0Q0XDU6"/>
<keyword evidence="5" id="KW-1003">Cell membrane</keyword>
<feature type="domain" description="AAA" evidence="18">
    <location>
        <begin position="592"/>
        <end position="725"/>
    </location>
</feature>
<keyword evidence="12 16" id="KW-1133">Transmembrane helix</keyword>
<evidence type="ECO:0000256" key="4">
    <source>
        <dbReference type="ARBA" id="ARBA00011903"/>
    </source>
</evidence>
<evidence type="ECO:0000256" key="9">
    <source>
        <dbReference type="ARBA" id="ARBA00022741"/>
    </source>
</evidence>
<dbReference type="EC" id="2.7.10.2" evidence="4"/>
<keyword evidence="14" id="KW-0829">Tyrosine-protein kinase</keyword>
<evidence type="ECO:0000313" key="20">
    <source>
        <dbReference type="EMBL" id="KQC29327.1"/>
    </source>
</evidence>
<keyword evidence="13 16" id="KW-0472">Membrane</keyword>
<dbReference type="NCBIfam" id="TIGR01007">
    <property type="entry name" value="eps_fam"/>
    <property type="match status" value="1"/>
</dbReference>
<dbReference type="PATRIC" id="fig|1547436.3.peg.1038"/>
<reference evidence="20 21" key="1">
    <citation type="submission" date="2015-04" db="EMBL/GenBank/DDBJ databases">
        <title>Complete genome of flavobacterium.</title>
        <authorList>
            <person name="Kwon Y.M."/>
            <person name="Kim S.-J."/>
        </authorList>
    </citation>
    <scope>NUCLEOTIDE SEQUENCE [LARGE SCALE GENOMIC DNA]</scope>
    <source>
        <strain evidence="20 21">DK169</strain>
    </source>
</reference>
<evidence type="ECO:0000256" key="1">
    <source>
        <dbReference type="ARBA" id="ARBA00004429"/>
    </source>
</evidence>
<dbReference type="InterPro" id="IPR027417">
    <property type="entry name" value="P-loop_NTPase"/>
</dbReference>
<dbReference type="InterPro" id="IPR032807">
    <property type="entry name" value="GNVR"/>
</dbReference>
<evidence type="ECO:0000256" key="10">
    <source>
        <dbReference type="ARBA" id="ARBA00022777"/>
    </source>
</evidence>
<keyword evidence="21" id="KW-1185">Reference proteome</keyword>
<dbReference type="RefSeq" id="WP_055392975.1">
    <property type="nucleotide sequence ID" value="NZ_LCTZ01000002.1"/>
</dbReference>
<dbReference type="GO" id="GO:0005524">
    <property type="term" value="F:ATP binding"/>
    <property type="evidence" value="ECO:0007669"/>
    <property type="project" value="UniProtKB-KW"/>
</dbReference>
<dbReference type="GO" id="GO:0004715">
    <property type="term" value="F:non-membrane spanning protein tyrosine kinase activity"/>
    <property type="evidence" value="ECO:0007669"/>
    <property type="project" value="UniProtKB-EC"/>
</dbReference>
<keyword evidence="6" id="KW-0997">Cell inner membrane</keyword>
<comment type="catalytic activity">
    <reaction evidence="15">
        <text>L-tyrosyl-[protein] + ATP = O-phospho-L-tyrosyl-[protein] + ADP + H(+)</text>
        <dbReference type="Rhea" id="RHEA:10596"/>
        <dbReference type="Rhea" id="RHEA-COMP:10136"/>
        <dbReference type="Rhea" id="RHEA-COMP:20101"/>
        <dbReference type="ChEBI" id="CHEBI:15378"/>
        <dbReference type="ChEBI" id="CHEBI:30616"/>
        <dbReference type="ChEBI" id="CHEBI:46858"/>
        <dbReference type="ChEBI" id="CHEBI:61978"/>
        <dbReference type="ChEBI" id="CHEBI:456216"/>
        <dbReference type="EC" id="2.7.10.2"/>
    </reaction>
</comment>
<dbReference type="Gene3D" id="3.40.50.300">
    <property type="entry name" value="P-loop containing nucleotide triphosphate hydrolases"/>
    <property type="match status" value="1"/>
</dbReference>
<dbReference type="STRING" id="346185.AAY42_04975"/>
<dbReference type="PANTHER" id="PTHR32309">
    <property type="entry name" value="TYROSINE-PROTEIN KINASE"/>
    <property type="match status" value="1"/>
</dbReference>
<evidence type="ECO:0000256" key="6">
    <source>
        <dbReference type="ARBA" id="ARBA00022519"/>
    </source>
</evidence>
<accession>A0A0Q0XDU6</accession>